<feature type="domain" description="Large polyvalent protein-associated" evidence="2">
    <location>
        <begin position="861"/>
        <end position="950"/>
    </location>
</feature>
<protein>
    <submittedName>
        <fullName evidence="3">LPD7 domain-containing protein</fullName>
    </submittedName>
</protein>
<dbReference type="EMBL" id="JBBUTG010000026">
    <property type="protein sequence ID" value="MEK8034259.1"/>
    <property type="molecule type" value="Genomic_DNA"/>
</dbReference>
<feature type="region of interest" description="Disordered" evidence="1">
    <location>
        <begin position="1242"/>
        <end position="1304"/>
    </location>
</feature>
<sequence>MSQQPETPTPAADLPRLDFSNISPWLRERIERDRATSDRLNVTADIAGLAYERKTASEVVAALGPRLDPVVKIAKELQGDTATDATARLDFVRNVRVSMGVPSLDQRDEFDQWRAGVGARLGKAEPAVATVPVEAKAQTTDELAALRRATATQARHEAVAEDAQKRWAQLPTPSAEAPNPFLERTGTGAYGVRSDGDRLVIPARDVDGKLWSLFTVSPEEKGRVDFLANGRTRGLMHVIGSPSDGQTILATDRYETAATLHKATNLPVAVSFDMSNLSAVGETLKQKYPFSPLVIVGQDQHHITAPMPNPGVTKAFEAAERLGAYLSVPQFRDPAAGGHFNDLLRTEGVDVVRKQITELLVRPADDSRQAVAARFPDSAAYAYDRLLNPDAPAPRVVDRTATPEQAQATPRPEAVESPETTRRLGPAATPADDATAKNDVSMRKLILEAGDAAFALAQDSVGREQAQAWATSDVKALSAIQGADERSTALLSMGASAMHQVNYRQALQEAAPEAARLAAHAYMDSAATIAAKPQPEHWQDAQLVAMRDRHVDAMNFGMDKATPTALDTLARQDLITLRTLRDHRGQEEAAVLARDAMRFDAYREAFVSENDRLKLGVNVEAPMRQAQPNPDPEGDRQRREDVERRSTEFALLPANILSASAARELVALDVRALRETTDPQERLGIAFAMGTLADRHAPYRAAVTDRDPDLAAAVLQAKVARGTAEPEGTSNQPWMSAILNQGSADRERTAARLEQAPATEPNTITLLSREQLFDDLATTALRRRITQQLQASSGADSMAGETVGRMTGDELRGYSAAHGTSQVAGAQLLLAAKDRIEREADLRPGRRPTPPLEDRFNITQTVIGRRDYQFRDQPSQTAFREGWLSMKTEVNNPAAVKGMLDRAAERGWSTVRLTGDAEFKRQGWIAAEARGIYAIGYTPTEGDRVLARQERARLESAYSTNITPDRSAESLKQGVGRPLAPTTHSGPLMATRPLAVGEVVDPVTRARRPAANEPDTTLSASAAQASAGSRGSDPGFTEAVRRHLATAGVAADVASVVATEAAAQVRGVRTHVGTIKEIGAAPYEFNPKNDPSPFVLLSTGKEERYVWGVDLPRAIEASKAGVGDNVVLDHRGKEKVALPVEVKGPDGRTVKQDQVVDRNTWLAIRLPSPGQHQTIAEAATAAAVSRPSTERSAGTTGSLSAPQKPVLAPVDPTLAKAFETALDAKSVPASMRDQMRELLASRHAERQSAGQSFSVKVLDPTAERQRPPSVEPSRHAPAPQVTQTNGPAQPSQASEPPRRGLRPH</sequence>
<feature type="compositionally biased region" description="Low complexity" evidence="1">
    <location>
        <begin position="1019"/>
        <end position="1032"/>
    </location>
</feature>
<gene>
    <name evidence="3" type="ORF">AACH06_25820</name>
</gene>
<accession>A0ABU9BYR8</accession>
<keyword evidence="4" id="KW-1185">Reference proteome</keyword>
<name>A0ABU9BYR8_9BURK</name>
<dbReference type="Proteomes" id="UP001371218">
    <property type="component" value="Unassembled WGS sequence"/>
</dbReference>
<dbReference type="InterPro" id="IPR040677">
    <property type="entry name" value="LPD7"/>
</dbReference>
<feature type="region of interest" description="Disordered" evidence="1">
    <location>
        <begin position="965"/>
        <end position="989"/>
    </location>
</feature>
<reference evidence="3 4" key="1">
    <citation type="submission" date="2024-04" db="EMBL/GenBank/DDBJ databases">
        <title>Novel species of the genus Ideonella isolated from streams.</title>
        <authorList>
            <person name="Lu H."/>
        </authorList>
    </citation>
    <scope>NUCLEOTIDE SEQUENCE [LARGE SCALE GENOMIC DNA]</scope>
    <source>
        <strain evidence="3 4">DXS29W</strain>
    </source>
</reference>
<proteinExistence type="predicted"/>
<comment type="caution">
    <text evidence="3">The sequence shown here is derived from an EMBL/GenBank/DDBJ whole genome shotgun (WGS) entry which is preliminary data.</text>
</comment>
<evidence type="ECO:0000313" key="4">
    <source>
        <dbReference type="Proteomes" id="UP001371218"/>
    </source>
</evidence>
<feature type="region of interest" description="Disordered" evidence="1">
    <location>
        <begin position="1008"/>
        <end position="1036"/>
    </location>
</feature>
<dbReference type="RefSeq" id="WP_341428686.1">
    <property type="nucleotide sequence ID" value="NZ_JBBUTG010000026.1"/>
</dbReference>
<feature type="compositionally biased region" description="Basic and acidic residues" evidence="1">
    <location>
        <begin position="633"/>
        <end position="645"/>
    </location>
</feature>
<feature type="region of interest" description="Disordered" evidence="1">
    <location>
        <begin position="618"/>
        <end position="645"/>
    </location>
</feature>
<evidence type="ECO:0000313" key="3">
    <source>
        <dbReference type="EMBL" id="MEK8034259.1"/>
    </source>
</evidence>
<feature type="compositionally biased region" description="Polar residues" evidence="1">
    <location>
        <begin position="1186"/>
        <end position="1201"/>
    </location>
</feature>
<feature type="region of interest" description="Disordered" evidence="1">
    <location>
        <begin position="1181"/>
        <end position="1206"/>
    </location>
</feature>
<organism evidence="3 4">
    <name type="scientific">Ideonella lacteola</name>
    <dbReference type="NCBI Taxonomy" id="2984193"/>
    <lineage>
        <taxon>Bacteria</taxon>
        <taxon>Pseudomonadati</taxon>
        <taxon>Pseudomonadota</taxon>
        <taxon>Betaproteobacteria</taxon>
        <taxon>Burkholderiales</taxon>
        <taxon>Sphaerotilaceae</taxon>
        <taxon>Ideonella</taxon>
    </lineage>
</organism>
<evidence type="ECO:0000256" key="1">
    <source>
        <dbReference type="SAM" id="MobiDB-lite"/>
    </source>
</evidence>
<feature type="compositionally biased region" description="Polar residues" evidence="1">
    <location>
        <begin position="1280"/>
        <end position="1294"/>
    </location>
</feature>
<evidence type="ECO:0000259" key="2">
    <source>
        <dbReference type="Pfam" id="PF18821"/>
    </source>
</evidence>
<feature type="region of interest" description="Disordered" evidence="1">
    <location>
        <begin position="392"/>
        <end position="436"/>
    </location>
</feature>
<dbReference type="Pfam" id="PF18821">
    <property type="entry name" value="LPD7"/>
    <property type="match status" value="1"/>
</dbReference>